<dbReference type="InterPro" id="IPR036397">
    <property type="entry name" value="RNaseH_sf"/>
</dbReference>
<dbReference type="InterPro" id="IPR046616">
    <property type="entry name" value="DUF6729"/>
</dbReference>
<dbReference type="PANTHER" id="PTHR47773:SF1">
    <property type="entry name" value="C2H2-TYPE DOMAIN-CONTAINING PROTEIN"/>
    <property type="match status" value="1"/>
</dbReference>
<protein>
    <recommendedName>
        <fullName evidence="5">3'-5' exonuclease domain-containing protein</fullName>
    </recommendedName>
</protein>
<proteinExistence type="predicted"/>
<dbReference type="SUPFAM" id="SSF53098">
    <property type="entry name" value="Ribonuclease H-like"/>
    <property type="match status" value="1"/>
</dbReference>
<dbReference type="AlphaFoldDB" id="A0AAD7D9H2"/>
<comment type="caution">
    <text evidence="3">The sequence shown here is derived from an EMBL/GenBank/DDBJ whole genome shotgun (WGS) entry which is preliminary data.</text>
</comment>
<evidence type="ECO:0008006" key="5">
    <source>
        <dbReference type="Google" id="ProtNLM"/>
    </source>
</evidence>
<dbReference type="Proteomes" id="UP001221757">
    <property type="component" value="Unassembled WGS sequence"/>
</dbReference>
<dbReference type="Pfam" id="PF01612">
    <property type="entry name" value="DNA_pol_A_exo1"/>
    <property type="match status" value="1"/>
</dbReference>
<feature type="domain" description="DUF6729" evidence="2">
    <location>
        <begin position="13"/>
        <end position="164"/>
    </location>
</feature>
<gene>
    <name evidence="3" type="ORF">B0H17DRAFT_943362</name>
</gene>
<evidence type="ECO:0000313" key="3">
    <source>
        <dbReference type="EMBL" id="KAJ7681120.1"/>
    </source>
</evidence>
<feature type="non-terminal residue" evidence="3">
    <location>
        <position position="1"/>
    </location>
</feature>
<accession>A0AAD7D9H2</accession>
<evidence type="ECO:0000259" key="2">
    <source>
        <dbReference type="Pfam" id="PF20499"/>
    </source>
</evidence>
<dbReference type="GO" id="GO:0006139">
    <property type="term" value="P:nucleobase-containing compound metabolic process"/>
    <property type="evidence" value="ECO:0007669"/>
    <property type="project" value="InterPro"/>
</dbReference>
<evidence type="ECO:0000259" key="1">
    <source>
        <dbReference type="Pfam" id="PF01612"/>
    </source>
</evidence>
<dbReference type="PANTHER" id="PTHR47773">
    <property type="entry name" value="SI:DKEY-9I5.2-RELATED"/>
    <property type="match status" value="1"/>
</dbReference>
<organism evidence="3 4">
    <name type="scientific">Mycena rosella</name>
    <name type="common">Pink bonnet</name>
    <name type="synonym">Agaricus rosellus</name>
    <dbReference type="NCBI Taxonomy" id="1033263"/>
    <lineage>
        <taxon>Eukaryota</taxon>
        <taxon>Fungi</taxon>
        <taxon>Dikarya</taxon>
        <taxon>Basidiomycota</taxon>
        <taxon>Agaricomycotina</taxon>
        <taxon>Agaricomycetes</taxon>
        <taxon>Agaricomycetidae</taxon>
        <taxon>Agaricales</taxon>
        <taxon>Marasmiineae</taxon>
        <taxon>Mycenaceae</taxon>
        <taxon>Mycena</taxon>
    </lineage>
</organism>
<evidence type="ECO:0000313" key="4">
    <source>
        <dbReference type="Proteomes" id="UP001221757"/>
    </source>
</evidence>
<dbReference type="GO" id="GO:0003676">
    <property type="term" value="F:nucleic acid binding"/>
    <property type="evidence" value="ECO:0007669"/>
    <property type="project" value="InterPro"/>
</dbReference>
<reference evidence="3" key="1">
    <citation type="submission" date="2023-03" db="EMBL/GenBank/DDBJ databases">
        <title>Massive genome expansion in bonnet fungi (Mycena s.s.) driven by repeated elements and novel gene families across ecological guilds.</title>
        <authorList>
            <consortium name="Lawrence Berkeley National Laboratory"/>
            <person name="Harder C.B."/>
            <person name="Miyauchi S."/>
            <person name="Viragh M."/>
            <person name="Kuo A."/>
            <person name="Thoen E."/>
            <person name="Andreopoulos B."/>
            <person name="Lu D."/>
            <person name="Skrede I."/>
            <person name="Drula E."/>
            <person name="Henrissat B."/>
            <person name="Morin E."/>
            <person name="Kohler A."/>
            <person name="Barry K."/>
            <person name="LaButti K."/>
            <person name="Morin E."/>
            <person name="Salamov A."/>
            <person name="Lipzen A."/>
            <person name="Mereny Z."/>
            <person name="Hegedus B."/>
            <person name="Baldrian P."/>
            <person name="Stursova M."/>
            <person name="Weitz H."/>
            <person name="Taylor A."/>
            <person name="Grigoriev I.V."/>
            <person name="Nagy L.G."/>
            <person name="Martin F."/>
            <person name="Kauserud H."/>
        </authorList>
    </citation>
    <scope>NUCLEOTIDE SEQUENCE</scope>
    <source>
        <strain evidence="3">CBHHK067</strain>
    </source>
</reference>
<dbReference type="EMBL" id="JARKIE010000122">
    <property type="protein sequence ID" value="KAJ7681120.1"/>
    <property type="molecule type" value="Genomic_DNA"/>
</dbReference>
<name>A0AAD7D9H2_MYCRO</name>
<dbReference type="Gene3D" id="3.30.420.10">
    <property type="entry name" value="Ribonuclease H-like superfamily/Ribonuclease H"/>
    <property type="match status" value="1"/>
</dbReference>
<keyword evidence="4" id="KW-1185">Reference proteome</keyword>
<dbReference type="GO" id="GO:0008408">
    <property type="term" value="F:3'-5' exonuclease activity"/>
    <property type="evidence" value="ECO:0007669"/>
    <property type="project" value="InterPro"/>
</dbReference>
<dbReference type="Pfam" id="PF20499">
    <property type="entry name" value="DUF6729"/>
    <property type="match status" value="1"/>
</dbReference>
<dbReference type="InterPro" id="IPR002562">
    <property type="entry name" value="3'-5'_exonuclease_dom"/>
</dbReference>
<sequence>VPRKSHFFLLNNRKSKPTPKQMYNAHFFYWDPDLLLEDGVKCPDCLQKLERHGYTRPRRVDDLHDCFYLVGSRHKCTRCTNPKSGKTTITFNSWDTEIMQSLPPALLDDFPAYLSHRGAMSKSVFELMRSGFQYGLGSKQFSNSLQALHRLHYDKLHAQYLDGPTAIIQVAYKKSVYVFQIGHFKGVDLARLAKNSGVISDARMGLSDLCARVLGEKLEKPSHLQISQEWDNMNLSAEQLEYAALDALASLAIYTRLMQAQPAGKTSDTTLPGALVSVHNADSHLIAHGIISSNISPLLGASPVTKTRVRITISNVLVPAALVPLHNKQVLGSFGPAPFDLVWTRSHVWTWAPDSPDEGNRHPTISEQGFRLSFGIALRDAILIPVTEDKERIDKFLRTKNSSWDKELQFNARWLWKRCRRVHPPKQLYDAVSRVYQLYGPQKDAKTKLPLFNAKAWHDAKNVLKAIHLGPLSDPPGVQLYFQMGLDKKNGNLPILRCTRGTKNPEGAVHNSLHARMPKSGVGIRHAASRVTDYVFIHNLVVGTLNRSGKMYKGHYNVEVLNRLQLLLEKARHLVLNAPIMKGWVNGELYTPGNERIGILPVPESSRNTGEIISYNDSTDSKFKHAYLAKQQGTKYAVITVHSVEEKLHFSELMKKLPAFNRPNDQPPDWKQGSRDWNREADGATIFYKVF</sequence>
<dbReference type="InterPro" id="IPR012337">
    <property type="entry name" value="RNaseH-like_sf"/>
</dbReference>
<feature type="domain" description="3'-5' exonuclease" evidence="1">
    <location>
        <begin position="201"/>
        <end position="258"/>
    </location>
</feature>